<dbReference type="PIRSF" id="PIRSF006019">
    <property type="entry name" value="dCMP_deaminase"/>
    <property type="match status" value="1"/>
</dbReference>
<dbReference type="PANTHER" id="PTHR11086">
    <property type="entry name" value="DEOXYCYTIDYLATE DEAMINASE-RELATED"/>
    <property type="match status" value="1"/>
</dbReference>
<evidence type="ECO:0000313" key="6">
    <source>
        <dbReference type="EMBL" id="OGF08119.1"/>
    </source>
</evidence>
<evidence type="ECO:0000256" key="2">
    <source>
        <dbReference type="ARBA" id="ARBA00022801"/>
    </source>
</evidence>
<proteinExistence type="predicted"/>
<organism evidence="6 7">
    <name type="scientific">Candidatus Edwardsbacteria bacterium GWF2_54_11</name>
    <dbReference type="NCBI Taxonomy" id="1817851"/>
    <lineage>
        <taxon>Bacteria</taxon>
        <taxon>Candidatus Edwardsiibacteriota</taxon>
    </lineage>
</organism>
<evidence type="ECO:0000256" key="3">
    <source>
        <dbReference type="PIRSR" id="PIRSR006019-1"/>
    </source>
</evidence>
<dbReference type="PROSITE" id="PS51747">
    <property type="entry name" value="CYT_DCMP_DEAMINASES_2"/>
    <property type="match status" value="1"/>
</dbReference>
<dbReference type="InterPro" id="IPR015517">
    <property type="entry name" value="dCMP_deaminase-rel"/>
</dbReference>
<dbReference type="InterPro" id="IPR016193">
    <property type="entry name" value="Cytidine_deaminase-like"/>
</dbReference>
<dbReference type="InterPro" id="IPR035105">
    <property type="entry name" value="Deoxycytidylate_deaminase_dom"/>
</dbReference>
<keyword evidence="4" id="KW-0862">Zinc</keyword>
<accession>A0A1F5R131</accession>
<dbReference type="EMBL" id="MFFM01000048">
    <property type="protein sequence ID" value="OGF08119.1"/>
    <property type="molecule type" value="Genomic_DNA"/>
</dbReference>
<dbReference type="GO" id="GO:0005737">
    <property type="term" value="C:cytoplasm"/>
    <property type="evidence" value="ECO:0007669"/>
    <property type="project" value="TreeGrafter"/>
</dbReference>
<feature type="binding site" evidence="4">
    <location>
        <position position="82"/>
    </location>
    <ligand>
        <name>Zn(2+)</name>
        <dbReference type="ChEBI" id="CHEBI:29105"/>
        <note>catalytic</note>
    </ligand>
</feature>
<reference evidence="6 7" key="1">
    <citation type="journal article" date="2016" name="Nat. Commun.">
        <title>Thousands of microbial genomes shed light on interconnected biogeochemical processes in an aquifer system.</title>
        <authorList>
            <person name="Anantharaman K."/>
            <person name="Brown C.T."/>
            <person name="Hug L.A."/>
            <person name="Sharon I."/>
            <person name="Castelle C.J."/>
            <person name="Probst A.J."/>
            <person name="Thomas B.C."/>
            <person name="Singh A."/>
            <person name="Wilkins M.J."/>
            <person name="Karaoz U."/>
            <person name="Brodie E.L."/>
            <person name="Williams K.H."/>
            <person name="Hubbard S.S."/>
            <person name="Banfield J.F."/>
        </authorList>
    </citation>
    <scope>NUCLEOTIDE SEQUENCE [LARGE SCALE GENOMIC DNA]</scope>
</reference>
<feature type="non-terminal residue" evidence="6">
    <location>
        <position position="127"/>
    </location>
</feature>
<dbReference type="AlphaFoldDB" id="A0A1F5R131"/>
<dbReference type="GO" id="GO:0006220">
    <property type="term" value="P:pyrimidine nucleotide metabolic process"/>
    <property type="evidence" value="ECO:0007669"/>
    <property type="project" value="InterPro"/>
</dbReference>
<evidence type="ECO:0000313" key="7">
    <source>
        <dbReference type="Proteomes" id="UP000177230"/>
    </source>
</evidence>
<dbReference type="InterPro" id="IPR002125">
    <property type="entry name" value="CMP_dCMP_dom"/>
</dbReference>
<evidence type="ECO:0000259" key="5">
    <source>
        <dbReference type="PROSITE" id="PS51747"/>
    </source>
</evidence>
<dbReference type="SUPFAM" id="SSF53927">
    <property type="entry name" value="Cytidine deaminase-like"/>
    <property type="match status" value="1"/>
</dbReference>
<dbReference type="Pfam" id="PF00383">
    <property type="entry name" value="dCMP_cyt_deam_1"/>
    <property type="match status" value="1"/>
</dbReference>
<dbReference type="PANTHER" id="PTHR11086:SF18">
    <property type="entry name" value="DEOXYCYTIDYLATE DEAMINASE"/>
    <property type="match status" value="1"/>
</dbReference>
<comment type="caution">
    <text evidence="6">The sequence shown here is derived from an EMBL/GenBank/DDBJ whole genome shotgun (WGS) entry which is preliminary data.</text>
</comment>
<evidence type="ECO:0000256" key="4">
    <source>
        <dbReference type="PIRSR" id="PIRSR006019-2"/>
    </source>
</evidence>
<feature type="domain" description="CMP/dCMP-type deaminase" evidence="5">
    <location>
        <begin position="9"/>
        <end position="127"/>
    </location>
</feature>
<feature type="binding site" evidence="4">
    <location>
        <position position="113"/>
    </location>
    <ligand>
        <name>Zn(2+)</name>
        <dbReference type="ChEBI" id="CHEBI:29105"/>
        <note>catalytic</note>
    </ligand>
</feature>
<dbReference type="GO" id="GO:0008270">
    <property type="term" value="F:zinc ion binding"/>
    <property type="evidence" value="ECO:0007669"/>
    <property type="project" value="InterPro"/>
</dbReference>
<comment type="cofactor">
    <cofactor evidence="1 4">
        <name>Zn(2+)</name>
        <dbReference type="ChEBI" id="CHEBI:29105"/>
    </cofactor>
</comment>
<evidence type="ECO:0000256" key="1">
    <source>
        <dbReference type="ARBA" id="ARBA00001947"/>
    </source>
</evidence>
<dbReference type="GO" id="GO:0004132">
    <property type="term" value="F:dCMP deaminase activity"/>
    <property type="evidence" value="ECO:0007669"/>
    <property type="project" value="InterPro"/>
</dbReference>
<feature type="binding site" evidence="4">
    <location>
        <position position="110"/>
    </location>
    <ligand>
        <name>Zn(2+)</name>
        <dbReference type="ChEBI" id="CHEBI:29105"/>
        <note>catalytic</note>
    </ligand>
</feature>
<protein>
    <submittedName>
        <fullName evidence="6">Cytidine deaminase</fullName>
    </submittedName>
</protein>
<keyword evidence="2" id="KW-0378">Hydrolase</keyword>
<sequence length="127" mass="14014">MAPSSRRPSWDDYYLELASIIATRSTCLRRHVGAVIVKNRRILSSGYNGALSGMKHCEETGCLRDRLSIPSGERQEICRGLHAEQNAILQAAQYGIAIEGSALYCTHQPCIICSKMCIAVGIKRISF</sequence>
<gene>
    <name evidence="6" type="ORF">A2024_08035</name>
</gene>
<dbReference type="CDD" id="cd01286">
    <property type="entry name" value="deoxycytidylate_deaminase"/>
    <property type="match status" value="1"/>
</dbReference>
<keyword evidence="4" id="KW-0479">Metal-binding</keyword>
<feature type="active site" description="Proton donor" evidence="3">
    <location>
        <position position="84"/>
    </location>
</feature>
<dbReference type="InterPro" id="IPR016473">
    <property type="entry name" value="dCMP_deaminase"/>
</dbReference>
<dbReference type="Proteomes" id="UP000177230">
    <property type="component" value="Unassembled WGS sequence"/>
</dbReference>
<name>A0A1F5R131_9BACT</name>
<dbReference type="Gene3D" id="3.40.140.10">
    <property type="entry name" value="Cytidine Deaminase, domain 2"/>
    <property type="match status" value="1"/>
</dbReference>